<sequence length="67" mass="7537">MVQRYLCIPVCEGSVRLVPSSLPAANAGQRFFEIRSHCFHCEDKESKRNDRIKSGGNRNAIEGFGRP</sequence>
<dbReference type="EMBL" id="KQ760869">
    <property type="protein sequence ID" value="OAD58783.1"/>
    <property type="molecule type" value="Genomic_DNA"/>
</dbReference>
<evidence type="ECO:0000313" key="2">
    <source>
        <dbReference type="EMBL" id="OAD58783.1"/>
    </source>
</evidence>
<feature type="region of interest" description="Disordered" evidence="1">
    <location>
        <begin position="46"/>
        <end position="67"/>
    </location>
</feature>
<accession>A0A310SI77</accession>
<organism evidence="2 3">
    <name type="scientific">Eufriesea mexicana</name>
    <dbReference type="NCBI Taxonomy" id="516756"/>
    <lineage>
        <taxon>Eukaryota</taxon>
        <taxon>Metazoa</taxon>
        <taxon>Ecdysozoa</taxon>
        <taxon>Arthropoda</taxon>
        <taxon>Hexapoda</taxon>
        <taxon>Insecta</taxon>
        <taxon>Pterygota</taxon>
        <taxon>Neoptera</taxon>
        <taxon>Endopterygota</taxon>
        <taxon>Hymenoptera</taxon>
        <taxon>Apocrita</taxon>
        <taxon>Aculeata</taxon>
        <taxon>Apoidea</taxon>
        <taxon>Anthophila</taxon>
        <taxon>Apidae</taxon>
        <taxon>Eufriesea</taxon>
    </lineage>
</organism>
<protein>
    <submittedName>
        <fullName evidence="2">Uncharacterized protein</fullName>
    </submittedName>
</protein>
<proteinExistence type="predicted"/>
<name>A0A310SI77_9HYME</name>
<gene>
    <name evidence="2" type="ORF">WN48_10328</name>
</gene>
<evidence type="ECO:0000313" key="3">
    <source>
        <dbReference type="Proteomes" id="UP000250275"/>
    </source>
</evidence>
<keyword evidence="3" id="KW-1185">Reference proteome</keyword>
<evidence type="ECO:0000256" key="1">
    <source>
        <dbReference type="SAM" id="MobiDB-lite"/>
    </source>
</evidence>
<reference evidence="2 3" key="1">
    <citation type="submission" date="2015-07" db="EMBL/GenBank/DDBJ databases">
        <title>The genome of Eufriesea mexicana.</title>
        <authorList>
            <person name="Pan H."/>
            <person name="Kapheim K."/>
        </authorList>
    </citation>
    <scope>NUCLEOTIDE SEQUENCE [LARGE SCALE GENOMIC DNA]</scope>
    <source>
        <strain evidence="2">0111107269</strain>
        <tissue evidence="2">Whole body</tissue>
    </source>
</reference>
<dbReference type="AlphaFoldDB" id="A0A310SI77"/>
<dbReference type="Proteomes" id="UP000250275">
    <property type="component" value="Unassembled WGS sequence"/>
</dbReference>